<dbReference type="RefSeq" id="WP_109647214.1">
    <property type="nucleotide sequence ID" value="NZ_QGGB01000008.1"/>
</dbReference>
<dbReference type="InterPro" id="IPR003594">
    <property type="entry name" value="HATPase_dom"/>
</dbReference>
<name>A0A316TTZ7_9BACT</name>
<evidence type="ECO:0000256" key="1">
    <source>
        <dbReference type="ARBA" id="ARBA00000085"/>
    </source>
</evidence>
<dbReference type="Gene3D" id="2.60.40.1180">
    <property type="entry name" value="Golgi alpha-mannosidase II"/>
    <property type="match status" value="1"/>
</dbReference>
<sequence>MSKSQDSEVKLKQREAELDLISRVQEGLLEKKDMQEIYELIGEQLRELFDAQVTGIYTFDHDADMEHFQYLYEDGERLYPESRSLNKLRKWIIQNADTLLINENSFKRIEEITGVEITPVPGTRFPKSMLFVPLIVDDRVTGCLSLQNLDREHAFQDSDVQLLSTLANSISIALENARLFNESEQRNAELAVINSVQQGLVAEMDLQGIYELIGEHLRNLFDAQVTGIYSFDHDSGLEHFQYLFEDGERLHPESRPLNNIRKWLIDKKTILHIQENADDEIFKITGEEHIAVPGTRLPKTLLFVPLIIGDTVMGCVSLQNLDRENAFSVSDVQLLSTISNSMSVALENARLFNETEQRNAELAVINSVQQGLVAEMDMQGIYDLVGDRIRDLFNAQIVVISMFNHEEETEHFHYFFENGKRVYPDPRKYDKVRQRLIKTKKLISIQEDSVQAITNITGEAPEAIPGTSMPKSMVFVPLKVGNDVRGYVTLQNLDRDHAFSASDIRLLSTLSSSMSVALENARLFNETEQRNAELAVINSVQQGLVAEMDMQGIYDLVGDRIRDLFDAQVVGINTIDNDKKIEHFHYFYEDGGRIYPESRPLDKLREHLVKTKRLLLINENLLEKTEEITGTKVKPIPGTVMPQSILFVPMVLGDEVQGYVSLQNLDREHAFSESDVRLLRTLANSMSVALENARLFNETTRLLGITEQRATELQTVNRISQALVSQLEFDALIKLVGELMRETFRADIVYVALHDKETDMIHFPFEYGDKNEPRKFGDGFTERIISNNEPLLINKDVAEIRAQLQAKQIGRVMSSFLGVPILIGNEPIGVISVQSTEEEDRFNENDLRLLNTIAANVSVALQNADAYQKMSSALKDLEDAQEQLIQQEKLASLGQLTAGIAHEIKNPLNFVTNFSDLCIELIEEVEKDLEETFSKNNIEKPEIFETLEDVGMNLNKIFEHGKRADGIVKSMLQHSRGSSGEMEPTDLNSLVREYVNLTFHGMRAGKEPINVDINLDLDESIEEVKLIAEDFSRVVLNLCNNAFDAMREKLTADSNQLSANPDQKYEPKLTVRTFSEAKNIIINIEDNGPGIPAEMKDKVLQPFFTTKKGTQGTGLGLSITNDIVKAHGGSMAVQSEPGKTVFTITLNG</sequence>
<dbReference type="PRINTS" id="PR00344">
    <property type="entry name" value="BCTRLSENSOR"/>
</dbReference>
<dbReference type="Gene3D" id="1.10.287.130">
    <property type="match status" value="1"/>
</dbReference>
<dbReference type="Gene3D" id="3.30.565.10">
    <property type="entry name" value="Histidine kinase-like ATPase, C-terminal domain"/>
    <property type="match status" value="1"/>
</dbReference>
<comment type="catalytic activity">
    <reaction evidence="1">
        <text>ATP + protein L-histidine = ADP + protein N-phospho-L-histidine.</text>
        <dbReference type="EC" id="2.7.13.3"/>
    </reaction>
</comment>
<dbReference type="InterPro" id="IPR004358">
    <property type="entry name" value="Sig_transdc_His_kin-like_C"/>
</dbReference>
<dbReference type="SMART" id="SM00065">
    <property type="entry name" value="GAF"/>
    <property type="match status" value="5"/>
</dbReference>
<evidence type="ECO:0000256" key="2">
    <source>
        <dbReference type="ARBA" id="ARBA00012438"/>
    </source>
</evidence>
<evidence type="ECO:0000256" key="4">
    <source>
        <dbReference type="SAM" id="Coils"/>
    </source>
</evidence>
<evidence type="ECO:0000313" key="6">
    <source>
        <dbReference type="EMBL" id="PWN05772.1"/>
    </source>
</evidence>
<gene>
    <name evidence="6" type="ORF">DDZ15_11275</name>
</gene>
<dbReference type="OrthoDB" id="1931120at2"/>
<dbReference type="EMBL" id="QGGB01000008">
    <property type="protein sequence ID" value="PWN05772.1"/>
    <property type="molecule type" value="Genomic_DNA"/>
</dbReference>
<dbReference type="InterPro" id="IPR036097">
    <property type="entry name" value="HisK_dim/P_sf"/>
</dbReference>
<reference evidence="6 7" key="1">
    <citation type="submission" date="2018-05" db="EMBL/GenBank/DDBJ databases">
        <title>Rhodohalobacter halophilus gen. nov., sp. nov., a moderately halophilic member of the family Balneolaceae.</title>
        <authorList>
            <person name="Liu Z.-W."/>
        </authorList>
    </citation>
    <scope>NUCLEOTIDE SEQUENCE [LARGE SCALE GENOMIC DNA]</scope>
    <source>
        <strain evidence="6 7">8A47</strain>
    </source>
</reference>
<dbReference type="GO" id="GO:0000155">
    <property type="term" value="F:phosphorelay sensor kinase activity"/>
    <property type="evidence" value="ECO:0007669"/>
    <property type="project" value="InterPro"/>
</dbReference>
<dbReference type="InterPro" id="IPR029016">
    <property type="entry name" value="GAF-like_dom_sf"/>
</dbReference>
<proteinExistence type="predicted"/>
<dbReference type="SUPFAM" id="SSF55781">
    <property type="entry name" value="GAF domain-like"/>
    <property type="match status" value="5"/>
</dbReference>
<dbReference type="AlphaFoldDB" id="A0A316TTZ7"/>
<dbReference type="PANTHER" id="PTHR43065">
    <property type="entry name" value="SENSOR HISTIDINE KINASE"/>
    <property type="match status" value="1"/>
</dbReference>
<organism evidence="6 7">
    <name type="scientific">Rhodohalobacter mucosus</name>
    <dbReference type="NCBI Taxonomy" id="2079485"/>
    <lineage>
        <taxon>Bacteria</taxon>
        <taxon>Pseudomonadati</taxon>
        <taxon>Balneolota</taxon>
        <taxon>Balneolia</taxon>
        <taxon>Balneolales</taxon>
        <taxon>Balneolaceae</taxon>
        <taxon>Rhodohalobacter</taxon>
    </lineage>
</organism>
<dbReference type="SUPFAM" id="SSF47384">
    <property type="entry name" value="Homodimeric domain of signal transducing histidine kinase"/>
    <property type="match status" value="1"/>
</dbReference>
<dbReference type="SMART" id="SM00388">
    <property type="entry name" value="HisKA"/>
    <property type="match status" value="1"/>
</dbReference>
<dbReference type="InterPro" id="IPR036890">
    <property type="entry name" value="HATPase_C_sf"/>
</dbReference>
<feature type="domain" description="Histidine kinase" evidence="5">
    <location>
        <begin position="899"/>
        <end position="1148"/>
    </location>
</feature>
<dbReference type="InterPro" id="IPR013780">
    <property type="entry name" value="Glyco_hydro_b"/>
</dbReference>
<dbReference type="CDD" id="cd00082">
    <property type="entry name" value="HisKA"/>
    <property type="match status" value="1"/>
</dbReference>
<dbReference type="Gene3D" id="3.30.450.40">
    <property type="match status" value="5"/>
</dbReference>
<accession>A0A316TTZ7</accession>
<dbReference type="SMART" id="SM00387">
    <property type="entry name" value="HATPase_c"/>
    <property type="match status" value="1"/>
</dbReference>
<dbReference type="EC" id="2.7.13.3" evidence="2"/>
<evidence type="ECO:0000256" key="3">
    <source>
        <dbReference type="ARBA" id="ARBA00022553"/>
    </source>
</evidence>
<dbReference type="SUPFAM" id="SSF55874">
    <property type="entry name" value="ATPase domain of HSP90 chaperone/DNA topoisomerase II/histidine kinase"/>
    <property type="match status" value="1"/>
</dbReference>
<dbReference type="InterPro" id="IPR005467">
    <property type="entry name" value="His_kinase_dom"/>
</dbReference>
<dbReference type="Proteomes" id="UP000245533">
    <property type="component" value="Unassembled WGS sequence"/>
</dbReference>
<dbReference type="Pfam" id="PF00512">
    <property type="entry name" value="HisKA"/>
    <property type="match status" value="1"/>
</dbReference>
<dbReference type="Pfam" id="PF13185">
    <property type="entry name" value="GAF_2"/>
    <property type="match status" value="5"/>
</dbReference>
<comment type="caution">
    <text evidence="6">The sequence shown here is derived from an EMBL/GenBank/DDBJ whole genome shotgun (WGS) entry which is preliminary data.</text>
</comment>
<protein>
    <recommendedName>
        <fullName evidence="2">histidine kinase</fullName>
        <ecNumber evidence="2">2.7.13.3</ecNumber>
    </recommendedName>
</protein>
<dbReference type="PROSITE" id="PS50109">
    <property type="entry name" value="HIS_KIN"/>
    <property type="match status" value="1"/>
</dbReference>
<dbReference type="InterPro" id="IPR003018">
    <property type="entry name" value="GAF"/>
</dbReference>
<dbReference type="InterPro" id="IPR003661">
    <property type="entry name" value="HisK_dim/P_dom"/>
</dbReference>
<dbReference type="PANTHER" id="PTHR43065:SF42">
    <property type="entry name" value="TWO-COMPONENT SENSOR PPRA"/>
    <property type="match status" value="1"/>
</dbReference>
<evidence type="ECO:0000313" key="7">
    <source>
        <dbReference type="Proteomes" id="UP000245533"/>
    </source>
</evidence>
<keyword evidence="4" id="KW-0175">Coiled coil</keyword>
<keyword evidence="7" id="KW-1185">Reference proteome</keyword>
<evidence type="ECO:0000259" key="5">
    <source>
        <dbReference type="PROSITE" id="PS50109"/>
    </source>
</evidence>
<feature type="coiled-coil region" evidence="4">
    <location>
        <begin position="863"/>
        <end position="890"/>
    </location>
</feature>
<dbReference type="Pfam" id="PF02518">
    <property type="entry name" value="HATPase_c"/>
    <property type="match status" value="1"/>
</dbReference>
<keyword evidence="3" id="KW-0597">Phosphoprotein</keyword>